<evidence type="ECO:0000256" key="2">
    <source>
        <dbReference type="ARBA" id="ARBA00004496"/>
    </source>
</evidence>
<dbReference type="InterPro" id="IPR016024">
    <property type="entry name" value="ARM-type_fold"/>
</dbReference>
<dbReference type="Gene3D" id="1.25.10.10">
    <property type="entry name" value="Leucine-rich Repeat Variant"/>
    <property type="match status" value="4"/>
</dbReference>
<feature type="region of interest" description="Disordered" evidence="6">
    <location>
        <begin position="506"/>
        <end position="536"/>
    </location>
</feature>
<keyword evidence="4" id="KW-0677">Repeat</keyword>
<accession>A0A1Y2DXP5</accession>
<dbReference type="Proteomes" id="UP000193689">
    <property type="component" value="Unassembled WGS sequence"/>
</dbReference>
<dbReference type="STRING" id="1141098.A0A1Y2DXP5"/>
<dbReference type="OrthoDB" id="5559898at2759"/>
<dbReference type="EMBL" id="MCFJ01000007">
    <property type="protein sequence ID" value="ORY64072.1"/>
    <property type="molecule type" value="Genomic_DNA"/>
</dbReference>
<evidence type="ECO:0000256" key="4">
    <source>
        <dbReference type="ARBA" id="ARBA00022737"/>
    </source>
</evidence>
<dbReference type="PANTHER" id="PTHR15651">
    <property type="entry name" value="ARMADILLO REPEAT-CONTAINING PROTEIN 8"/>
    <property type="match status" value="1"/>
</dbReference>
<gene>
    <name evidence="7" type="ORF">BCR38DRAFT_342635</name>
</gene>
<dbReference type="GO" id="GO:0005634">
    <property type="term" value="C:nucleus"/>
    <property type="evidence" value="ECO:0007669"/>
    <property type="project" value="UniProtKB-SubCell"/>
</dbReference>
<keyword evidence="8" id="KW-1185">Reference proteome</keyword>
<dbReference type="InterPro" id="IPR011989">
    <property type="entry name" value="ARM-like"/>
</dbReference>
<dbReference type="AlphaFoldDB" id="A0A1Y2DXP5"/>
<dbReference type="SMART" id="SM00185">
    <property type="entry name" value="ARM"/>
    <property type="match status" value="5"/>
</dbReference>
<comment type="subcellular location">
    <subcellularLocation>
        <location evidence="2">Cytoplasm</location>
    </subcellularLocation>
    <subcellularLocation>
        <location evidence="1">Nucleus</location>
    </subcellularLocation>
</comment>
<protein>
    <submittedName>
        <fullName evidence="7">Armadillo repeat protein</fullName>
    </submittedName>
</protein>
<organism evidence="7 8">
    <name type="scientific">Pseudomassariella vexata</name>
    <dbReference type="NCBI Taxonomy" id="1141098"/>
    <lineage>
        <taxon>Eukaryota</taxon>
        <taxon>Fungi</taxon>
        <taxon>Dikarya</taxon>
        <taxon>Ascomycota</taxon>
        <taxon>Pezizomycotina</taxon>
        <taxon>Sordariomycetes</taxon>
        <taxon>Xylariomycetidae</taxon>
        <taxon>Amphisphaeriales</taxon>
        <taxon>Pseudomassariaceae</taxon>
        <taxon>Pseudomassariella</taxon>
    </lineage>
</organism>
<evidence type="ECO:0000256" key="6">
    <source>
        <dbReference type="SAM" id="MobiDB-lite"/>
    </source>
</evidence>
<dbReference type="SUPFAM" id="SSF48371">
    <property type="entry name" value="ARM repeat"/>
    <property type="match status" value="2"/>
</dbReference>
<name>A0A1Y2DXP5_9PEZI</name>
<evidence type="ECO:0000256" key="5">
    <source>
        <dbReference type="ARBA" id="ARBA00023242"/>
    </source>
</evidence>
<reference evidence="7 8" key="1">
    <citation type="submission" date="2016-07" db="EMBL/GenBank/DDBJ databases">
        <title>Pervasive Adenine N6-methylation of Active Genes in Fungi.</title>
        <authorList>
            <consortium name="DOE Joint Genome Institute"/>
            <person name="Mondo S.J."/>
            <person name="Dannebaum R.O."/>
            <person name="Kuo R.C."/>
            <person name="Labutti K."/>
            <person name="Haridas S."/>
            <person name="Kuo A."/>
            <person name="Salamov A."/>
            <person name="Ahrendt S.R."/>
            <person name="Lipzen A."/>
            <person name="Sullivan W."/>
            <person name="Andreopoulos W.B."/>
            <person name="Clum A."/>
            <person name="Lindquist E."/>
            <person name="Daum C."/>
            <person name="Ramamoorthy G.K."/>
            <person name="Gryganskyi A."/>
            <person name="Culley D."/>
            <person name="Magnuson J.K."/>
            <person name="James T.Y."/>
            <person name="O'Malley M.A."/>
            <person name="Stajich J.E."/>
            <person name="Spatafora J.W."/>
            <person name="Visel A."/>
            <person name="Grigoriev I.V."/>
        </authorList>
    </citation>
    <scope>NUCLEOTIDE SEQUENCE [LARGE SCALE GENOMIC DNA]</scope>
    <source>
        <strain evidence="7 8">CBS 129021</strain>
    </source>
</reference>
<dbReference type="InterPro" id="IPR038739">
    <property type="entry name" value="ARMC8/Vid28"/>
</dbReference>
<comment type="caution">
    <text evidence="7">The sequence shown here is derived from an EMBL/GenBank/DDBJ whole genome shotgun (WGS) entry which is preliminary data.</text>
</comment>
<feature type="region of interest" description="Disordered" evidence="6">
    <location>
        <begin position="586"/>
        <end position="614"/>
    </location>
</feature>
<dbReference type="GO" id="GO:0043161">
    <property type="term" value="P:proteasome-mediated ubiquitin-dependent protein catabolic process"/>
    <property type="evidence" value="ECO:0007669"/>
    <property type="project" value="TreeGrafter"/>
</dbReference>
<dbReference type="InterPro" id="IPR000225">
    <property type="entry name" value="Armadillo"/>
</dbReference>
<dbReference type="RefSeq" id="XP_040715486.1">
    <property type="nucleotide sequence ID" value="XM_040855961.1"/>
</dbReference>
<evidence type="ECO:0000313" key="7">
    <source>
        <dbReference type="EMBL" id="ORY64072.1"/>
    </source>
</evidence>
<evidence type="ECO:0000256" key="1">
    <source>
        <dbReference type="ARBA" id="ARBA00004123"/>
    </source>
</evidence>
<keyword evidence="3" id="KW-0963">Cytoplasm</keyword>
<dbReference type="GO" id="GO:0005737">
    <property type="term" value="C:cytoplasm"/>
    <property type="evidence" value="ECO:0007669"/>
    <property type="project" value="UniProtKB-SubCell"/>
</dbReference>
<proteinExistence type="predicted"/>
<dbReference type="GO" id="GO:0034657">
    <property type="term" value="C:GID complex"/>
    <property type="evidence" value="ECO:0007669"/>
    <property type="project" value="TreeGrafter"/>
</dbReference>
<dbReference type="InParanoid" id="A0A1Y2DXP5"/>
<dbReference type="GeneID" id="63772173"/>
<sequence>MAFNIAQLSSPRLADQLSALRSLKNEVVGHSQKKEQWVQAGVLRPIVSIVEGASEHVNGKDSRQRHPITRNLSDDEAVKLHALQLLATFANAGTVFLLPLHAAGALSAILSSSCLQHERSQIVLAALRVLRGIVEAVAFVPAFSPINSTYLADTIFSSSHLEPLAFILTQSHSNRDVEAQVSIVAKFIGILCQEERHRVALVNCGVLDALATRLAAFAVAEGQVIPGAEIICRSAGLSGFIPSPASPALDIADVLGAIAAIITDSPFRTCRLLYSPCILAVFPRTDCDWEVCPKSSPEFLELPGLKPTRQNEFEPMDLLLPYMPVQLRGQTTPNAPFPPLGSTSLREGISFHSRVNSKANNQSWGSNDESFMGGDESDVEEAESPLVPWLIGLVRFRDGLAALTAASVLTSLFKCGFAYKMREITLGLLVVPKLLQLLDTVEEKANHTDTSMGDAETATIWGIIERAPAILARLITDSESLQKAAFDSGAVKTICRLLKNTYDTPPPLNQARPWSPNAEDERMPLNSSPSCQLGEPGMNPLARHRVKVRESSLKSLAALAAFKEEYRKAFVDQDIIPYVVESLRQSPHQPKQLKEKSSSDTTAEEAPKSAGFGKNPPSVNIEACYAVRMLSRSVNILRTSLVDHAVAIPLYKLLLHSDLKVQVAATAAMCNLVTDFSPMRETLTDAGLTKVLCDHARSQNADLRLNALWALKHLVHSASIDLKKNCLEELQSGWLVQLIRDEKEDEALHSARRGDTQHSQGVFDDVDEDMDMDDQIRSPCYRHASALLPSDSHILRLADARLSKLREAESNPLCKVRRDDLAIQEQGLGFIRNLIGGAYAGNITDQNNDTPLMIDHLFNTLGHDELFRILASKLRVKVLHPFSGRRGPTGSETRVLYPQAKIIEAVIYILVHMAASIPRHRQLVVAQTELLRLLAGLFSSQDREVRVALCYLINNLTWQDDVHDAPACSQRATELKKLGFLTKLESLGQNDNELDVRERAKTALWQMKHGY</sequence>
<evidence type="ECO:0000256" key="3">
    <source>
        <dbReference type="ARBA" id="ARBA00022490"/>
    </source>
</evidence>
<evidence type="ECO:0000313" key="8">
    <source>
        <dbReference type="Proteomes" id="UP000193689"/>
    </source>
</evidence>
<keyword evidence="5" id="KW-0539">Nucleus</keyword>
<dbReference type="PANTHER" id="PTHR15651:SF7">
    <property type="entry name" value="ARMADILLO REPEAT-CONTAINING PROTEIN 8"/>
    <property type="match status" value="1"/>
</dbReference>